<gene>
    <name evidence="1" type="ORF">L687_04670</name>
</gene>
<reference evidence="1 2" key="1">
    <citation type="journal article" date="2013" name="Genome Announc.">
        <title>Whole-genome sequences of five oyster-associated bacteria show potential for crude oil hydrocarbon degradation.</title>
        <authorList>
            <person name="Chauhan A."/>
            <person name="Green S."/>
            <person name="Pathak A."/>
            <person name="Thomas J."/>
            <person name="Venkatramanan R."/>
        </authorList>
    </citation>
    <scope>NUCLEOTIDE SEQUENCE [LARGE SCALE GENOMIC DNA]</scope>
    <source>
        <strain evidence="1 2">MF109</strain>
    </source>
</reference>
<accession>T5KEZ5</accession>
<evidence type="ECO:0000313" key="2">
    <source>
        <dbReference type="Proteomes" id="UP000016033"/>
    </source>
</evidence>
<dbReference type="AlphaFoldDB" id="T5KEZ5"/>
<name>T5KEZ5_MICMQ</name>
<dbReference type="EMBL" id="ATAO01000206">
    <property type="protein sequence ID" value="EQM74760.1"/>
    <property type="molecule type" value="Genomic_DNA"/>
</dbReference>
<dbReference type="PATRIC" id="fig|1333857.3.peg.2916"/>
<organism evidence="1 2">
    <name type="scientific">Microbacterium maritypicum MF109</name>
    <dbReference type="NCBI Taxonomy" id="1333857"/>
    <lineage>
        <taxon>Bacteria</taxon>
        <taxon>Bacillati</taxon>
        <taxon>Actinomycetota</taxon>
        <taxon>Actinomycetes</taxon>
        <taxon>Micrococcales</taxon>
        <taxon>Microbacteriaceae</taxon>
        <taxon>Microbacterium</taxon>
    </lineage>
</organism>
<evidence type="ECO:0000313" key="1">
    <source>
        <dbReference type="EMBL" id="EQM74760.1"/>
    </source>
</evidence>
<comment type="caution">
    <text evidence="1">The sequence shown here is derived from an EMBL/GenBank/DDBJ whole genome shotgun (WGS) entry which is preliminary data.</text>
</comment>
<dbReference type="Proteomes" id="UP000016033">
    <property type="component" value="Unassembled WGS sequence"/>
</dbReference>
<proteinExistence type="predicted"/>
<dbReference type="RefSeq" id="WP_021200849.1">
    <property type="nucleotide sequence ID" value="NZ_ATAO01000206.1"/>
</dbReference>
<sequence>MLVGVIQSTRVQELTLTGDDTEELRERLAAQVPDGWVVTDSPITKTKQVPSLSTAAKLAHWGDLAEVEGESIDAVRAAVPDGYRRD</sequence>
<protein>
    <submittedName>
        <fullName evidence="1">Uncharacterized protein</fullName>
    </submittedName>
</protein>